<accession>J3P5F1</accession>
<reference evidence="1" key="2">
    <citation type="submission" date="2010-07" db="EMBL/GenBank/DDBJ databases">
        <authorList>
            <consortium name="The Broad Institute Genome Sequencing Platform"/>
            <consortium name="Broad Institute Genome Sequencing Center for Infectious Disease"/>
            <person name="Ma L.-J."/>
            <person name="Dead R."/>
            <person name="Young S."/>
            <person name="Zeng Q."/>
            <person name="Koehrsen M."/>
            <person name="Alvarado L."/>
            <person name="Berlin A."/>
            <person name="Chapman S.B."/>
            <person name="Chen Z."/>
            <person name="Freedman E."/>
            <person name="Gellesch M."/>
            <person name="Goldberg J."/>
            <person name="Griggs A."/>
            <person name="Gujja S."/>
            <person name="Heilman E.R."/>
            <person name="Heiman D."/>
            <person name="Hepburn T."/>
            <person name="Howarth C."/>
            <person name="Jen D."/>
            <person name="Larson L."/>
            <person name="Mehta T."/>
            <person name="Neiman D."/>
            <person name="Pearson M."/>
            <person name="Roberts A."/>
            <person name="Saif S."/>
            <person name="Shea T."/>
            <person name="Shenoy N."/>
            <person name="Sisk P."/>
            <person name="Stolte C."/>
            <person name="Sykes S."/>
            <person name="Walk T."/>
            <person name="White J."/>
            <person name="Yandava C."/>
            <person name="Haas B."/>
            <person name="Nusbaum C."/>
            <person name="Birren B."/>
        </authorList>
    </citation>
    <scope>NUCLEOTIDE SEQUENCE</scope>
    <source>
        <strain evidence="1">R3-111a-1</strain>
    </source>
</reference>
<name>J3P5F1_GAET3</name>
<organism evidence="1">
    <name type="scientific">Gaeumannomyces tritici (strain R3-111a-1)</name>
    <name type="common">Wheat and barley take-all root rot fungus</name>
    <name type="synonym">Gaeumannomyces graminis var. tritici</name>
    <dbReference type="NCBI Taxonomy" id="644352"/>
    <lineage>
        <taxon>Eukaryota</taxon>
        <taxon>Fungi</taxon>
        <taxon>Dikarya</taxon>
        <taxon>Ascomycota</taxon>
        <taxon>Pezizomycotina</taxon>
        <taxon>Sordariomycetes</taxon>
        <taxon>Sordariomycetidae</taxon>
        <taxon>Magnaporthales</taxon>
        <taxon>Magnaporthaceae</taxon>
        <taxon>Gaeumannomyces</taxon>
    </lineage>
</organism>
<evidence type="ECO:0000313" key="3">
    <source>
        <dbReference type="Proteomes" id="UP000006039"/>
    </source>
</evidence>
<dbReference type="OrthoDB" id="10480826at2759"/>
<evidence type="ECO:0000313" key="2">
    <source>
        <dbReference type="EnsemblFungi" id="EJT74902"/>
    </source>
</evidence>
<reference evidence="3" key="1">
    <citation type="submission" date="2010-07" db="EMBL/GenBank/DDBJ databases">
        <title>The genome sequence of Gaeumannomyces graminis var. tritici strain R3-111a-1.</title>
        <authorList>
            <consortium name="The Broad Institute Genome Sequencing Platform"/>
            <person name="Ma L.-J."/>
            <person name="Dead R."/>
            <person name="Young S."/>
            <person name="Zeng Q."/>
            <person name="Koehrsen M."/>
            <person name="Alvarado L."/>
            <person name="Berlin A."/>
            <person name="Chapman S.B."/>
            <person name="Chen Z."/>
            <person name="Freedman E."/>
            <person name="Gellesch M."/>
            <person name="Goldberg J."/>
            <person name="Griggs A."/>
            <person name="Gujja S."/>
            <person name="Heilman E.R."/>
            <person name="Heiman D."/>
            <person name="Hepburn T."/>
            <person name="Howarth C."/>
            <person name="Jen D."/>
            <person name="Larson L."/>
            <person name="Mehta T."/>
            <person name="Neiman D."/>
            <person name="Pearson M."/>
            <person name="Roberts A."/>
            <person name="Saif S."/>
            <person name="Shea T."/>
            <person name="Shenoy N."/>
            <person name="Sisk P."/>
            <person name="Stolte C."/>
            <person name="Sykes S."/>
            <person name="Walk T."/>
            <person name="White J."/>
            <person name="Yandava C."/>
            <person name="Haas B."/>
            <person name="Nusbaum C."/>
            <person name="Birren B."/>
        </authorList>
    </citation>
    <scope>NUCLEOTIDE SEQUENCE [LARGE SCALE GENOMIC DNA]</scope>
    <source>
        <strain evidence="3">R3-111a-1</strain>
    </source>
</reference>
<protein>
    <submittedName>
        <fullName evidence="1 2">Uncharacterized protein</fullName>
    </submittedName>
</protein>
<dbReference type="eggNOG" id="ENOG502RNFT">
    <property type="taxonomic scope" value="Eukaryota"/>
</dbReference>
<gene>
    <name evidence="2" type="primary">20349198</name>
    <name evidence="1" type="ORF">GGTG_08740</name>
</gene>
<dbReference type="HOGENOM" id="CLU_2849829_0_0_1"/>
<dbReference type="RefSeq" id="XP_009224846.1">
    <property type="nucleotide sequence ID" value="XM_009226582.1"/>
</dbReference>
<keyword evidence="3" id="KW-1185">Reference proteome</keyword>
<reference evidence="1" key="3">
    <citation type="submission" date="2010-09" db="EMBL/GenBank/DDBJ databases">
        <title>Annotation of Gaeumannomyces graminis var. tritici R3-111a-1.</title>
        <authorList>
            <consortium name="The Broad Institute Genome Sequencing Platform"/>
            <person name="Ma L.-J."/>
            <person name="Dead R."/>
            <person name="Young S.K."/>
            <person name="Zeng Q."/>
            <person name="Gargeya S."/>
            <person name="Fitzgerald M."/>
            <person name="Haas B."/>
            <person name="Abouelleil A."/>
            <person name="Alvarado L."/>
            <person name="Arachchi H.M."/>
            <person name="Berlin A."/>
            <person name="Brown A."/>
            <person name="Chapman S.B."/>
            <person name="Chen Z."/>
            <person name="Dunbar C."/>
            <person name="Freedman E."/>
            <person name="Gearin G."/>
            <person name="Gellesch M."/>
            <person name="Goldberg J."/>
            <person name="Griggs A."/>
            <person name="Gujja S."/>
            <person name="Heiman D."/>
            <person name="Howarth C."/>
            <person name="Larson L."/>
            <person name="Lui A."/>
            <person name="MacDonald P.J.P."/>
            <person name="Mehta T."/>
            <person name="Montmayeur A."/>
            <person name="Murphy C."/>
            <person name="Neiman D."/>
            <person name="Pearson M."/>
            <person name="Priest M."/>
            <person name="Roberts A."/>
            <person name="Saif S."/>
            <person name="Shea T."/>
            <person name="Shenoy N."/>
            <person name="Sisk P."/>
            <person name="Stolte C."/>
            <person name="Sykes S."/>
            <person name="Yandava C."/>
            <person name="Wortman J."/>
            <person name="Nusbaum C."/>
            <person name="Birren B."/>
        </authorList>
    </citation>
    <scope>NUCLEOTIDE SEQUENCE</scope>
    <source>
        <strain evidence="1">R3-111a-1</strain>
    </source>
</reference>
<reference evidence="2" key="5">
    <citation type="submission" date="2018-04" db="UniProtKB">
        <authorList>
            <consortium name="EnsemblFungi"/>
        </authorList>
    </citation>
    <scope>IDENTIFICATION</scope>
    <source>
        <strain evidence="2">R3-111a-1</strain>
    </source>
</reference>
<evidence type="ECO:0000313" key="1">
    <source>
        <dbReference type="EMBL" id="EJT74902.1"/>
    </source>
</evidence>
<reference evidence="2" key="4">
    <citation type="journal article" date="2015" name="G3 (Bethesda)">
        <title>Genome sequences of three phytopathogenic species of the Magnaporthaceae family of fungi.</title>
        <authorList>
            <person name="Okagaki L.H."/>
            <person name="Nunes C.C."/>
            <person name="Sailsbery J."/>
            <person name="Clay B."/>
            <person name="Brown D."/>
            <person name="John T."/>
            <person name="Oh Y."/>
            <person name="Young N."/>
            <person name="Fitzgerald M."/>
            <person name="Haas B.J."/>
            <person name="Zeng Q."/>
            <person name="Young S."/>
            <person name="Adiconis X."/>
            <person name="Fan L."/>
            <person name="Levin J.Z."/>
            <person name="Mitchell T.K."/>
            <person name="Okubara P.A."/>
            <person name="Farman M.L."/>
            <person name="Kohn L.M."/>
            <person name="Birren B."/>
            <person name="Ma L.-J."/>
            <person name="Dean R.A."/>
        </authorList>
    </citation>
    <scope>NUCLEOTIDE SEQUENCE</scope>
    <source>
        <strain evidence="2">R3-111a-1</strain>
    </source>
</reference>
<dbReference type="AlphaFoldDB" id="J3P5F1"/>
<dbReference type="VEuPathDB" id="FungiDB:GGTG_08740"/>
<dbReference type="GeneID" id="20349198"/>
<proteinExistence type="predicted"/>
<dbReference type="EMBL" id="GL385398">
    <property type="protein sequence ID" value="EJT74902.1"/>
    <property type="molecule type" value="Genomic_DNA"/>
</dbReference>
<sequence>MHPLFRRLRTIMRTQYRIFMRKTFWLSPVKSTILLVGWSAVVRAAIVAEKDRAALNEEQAKRRLS</sequence>
<dbReference type="Proteomes" id="UP000006039">
    <property type="component" value="Unassembled WGS sequence"/>
</dbReference>
<dbReference type="EnsemblFungi" id="EJT74902">
    <property type="protein sequence ID" value="EJT74902"/>
    <property type="gene ID" value="GGTG_08740"/>
</dbReference>